<feature type="region of interest" description="Disordered" evidence="2">
    <location>
        <begin position="827"/>
        <end position="876"/>
    </location>
</feature>
<dbReference type="AlphaFoldDB" id="A0A4P6XV23"/>
<reference evidence="4" key="1">
    <citation type="submission" date="2019-03" db="EMBL/GenBank/DDBJ databases">
        <title>Snf2 controls pulcherriminic acid biosynthesis and connects pigmentation and antifungal activity of the yeast Metschnikowia pulcherrima.</title>
        <authorList>
            <person name="Gore-Lloyd D."/>
            <person name="Sumann I."/>
            <person name="Brachmann A.O."/>
            <person name="Schneeberger K."/>
            <person name="Ortiz-Merino R.A."/>
            <person name="Moreno-Beltran M."/>
            <person name="Schlaefli M."/>
            <person name="Kirner P."/>
            <person name="Santos Kron A."/>
            <person name="Wolfe K.H."/>
            <person name="Piel J."/>
            <person name="Ahrens C.H."/>
            <person name="Henk D."/>
            <person name="Freimoser F.M."/>
        </authorList>
    </citation>
    <scope>NUCLEOTIDE SEQUENCE [LARGE SCALE GENOMIC DNA]</scope>
    <source>
        <strain evidence="4">APC 1.2</strain>
    </source>
</reference>
<feature type="coiled-coil region" evidence="1">
    <location>
        <begin position="332"/>
        <end position="452"/>
    </location>
</feature>
<accession>A0A4P6XV23</accession>
<feature type="compositionally biased region" description="Basic residues" evidence="2">
    <location>
        <begin position="840"/>
        <end position="851"/>
    </location>
</feature>
<feature type="compositionally biased region" description="Basic and acidic residues" evidence="2">
    <location>
        <begin position="571"/>
        <end position="710"/>
    </location>
</feature>
<evidence type="ECO:0000256" key="1">
    <source>
        <dbReference type="SAM" id="Coils"/>
    </source>
</evidence>
<evidence type="ECO:0000313" key="4">
    <source>
        <dbReference type="Proteomes" id="UP000292447"/>
    </source>
</evidence>
<name>A0A4P6XV23_9ASCO</name>
<dbReference type="Proteomes" id="UP000292447">
    <property type="component" value="Chromosome V"/>
</dbReference>
<evidence type="ECO:0000256" key="2">
    <source>
        <dbReference type="SAM" id="MobiDB-lite"/>
    </source>
</evidence>
<dbReference type="STRING" id="2163413.A0A4P6XV23"/>
<protein>
    <submittedName>
        <fullName evidence="3">Uncharacterized protein</fullName>
    </submittedName>
</protein>
<feature type="compositionally biased region" description="Polar residues" evidence="2">
    <location>
        <begin position="863"/>
        <end position="872"/>
    </location>
</feature>
<feature type="compositionally biased region" description="Low complexity" evidence="2">
    <location>
        <begin position="778"/>
        <end position="792"/>
    </location>
</feature>
<dbReference type="EMBL" id="CP034460">
    <property type="protein sequence ID" value="QBM90078.1"/>
    <property type="molecule type" value="Genomic_DNA"/>
</dbReference>
<feature type="region of interest" description="Disordered" evidence="2">
    <location>
        <begin position="571"/>
        <end position="811"/>
    </location>
</feature>
<feature type="compositionally biased region" description="Basic and acidic residues" evidence="2">
    <location>
        <begin position="829"/>
        <end position="839"/>
    </location>
</feature>
<sequence length="944" mass="103886">MSESTGTSHETDSSKGSSRLKKLTLSSTWTSPFRNPSGKKNIIKEFKDNNSVSQLHVPKKFTLHPNLDKGAKPVETTAEKPAESTEKKVVAADPTVDGLPDAALDVKSVEAGGKEPVEEPITSLDSERPLTAAEQAETGAEGDESAAVEELAAETPLPAENDAIEAEEEDVPAVNENVGDDNIEQQVKETPIELDLAPEDKYVPVDAPNQKVLDSFADKPNLLNRYQELNGAVVSNNPTSLDGPDKVIDLGSGLRLTQQQLLDIAAKRVAPVIANINEEVEKTQQEDKIVEKKELDATVAKHDAKLGKDFDKHVAKVEKARAKFDKEIAAKLSSLEKESAASTKAAEEFERKTREEIATANENYIERERKAMEQHEVDKDTLIKNHDELEATKKQELADAKAGQVTTTEEIENLQETKLGLDNTNSELSDEIERLTKELAEREEALTAIEGKLTTEKDLFLKNETTKKELNEKVVVAHKGVEEKKELKSKLATEVGLLGTAVAAYAAKLASLKSDNAQKPERLSVAKEKYNSWAEEKRVMAEKAAREHEQQRIEAREAAATEKIKAEIEEEKQRLEEEKQRYAEERERLEKEEQERKEQREKEEQERIAAEEQAKKEAEEKAAQEAEEKRLAEEKAAKEKQAEEKRLAEEKAAKERKEAEEKAAIEKKEAEEKAAREKRAAEEKALKEKKEAEELKVAEEKAAKEGRLAGEKTAQQKKLVDEEKAREQDVNTTHRSADPETTVVGYSLLEADGKKSNDNKSVDDPAAAPISAHKKEASVAAVPAAKTTATEPKSTEEEGSEKKDHKTLAALGAGAGAGAVVGAGAAVAGDKDSNPERKHSLSKKLKSVFGRKSKDEETKGLEKTNSNASKSVATGVKPVDVAHQPYGKAGAVSKDSLISIYEEVSDHEYEQHKNDPDYIEVDAAEAAKLLKRHKELLPNLVKQT</sequence>
<feature type="region of interest" description="Disordered" evidence="2">
    <location>
        <begin position="108"/>
        <end position="185"/>
    </location>
</feature>
<feature type="compositionally biased region" description="Low complexity" evidence="2">
    <location>
        <begin position="148"/>
        <end position="161"/>
    </location>
</feature>
<feature type="compositionally biased region" description="Acidic residues" evidence="2">
    <location>
        <begin position="162"/>
        <end position="171"/>
    </location>
</feature>
<keyword evidence="4" id="KW-1185">Reference proteome</keyword>
<feature type="region of interest" description="Disordered" evidence="2">
    <location>
        <begin position="1"/>
        <end position="41"/>
    </location>
</feature>
<feature type="compositionally biased region" description="Basic and acidic residues" evidence="2">
    <location>
        <begin position="718"/>
        <end position="729"/>
    </location>
</feature>
<evidence type="ECO:0000313" key="3">
    <source>
        <dbReference type="EMBL" id="QBM90078.1"/>
    </source>
</evidence>
<gene>
    <name evidence="3" type="ORF">METSCH_E03170</name>
</gene>
<organism evidence="3 4">
    <name type="scientific">Metschnikowia aff. pulcherrima</name>
    <dbReference type="NCBI Taxonomy" id="2163413"/>
    <lineage>
        <taxon>Eukaryota</taxon>
        <taxon>Fungi</taxon>
        <taxon>Dikarya</taxon>
        <taxon>Ascomycota</taxon>
        <taxon>Saccharomycotina</taxon>
        <taxon>Pichiomycetes</taxon>
        <taxon>Metschnikowiaceae</taxon>
        <taxon>Metschnikowia</taxon>
    </lineage>
</organism>
<feature type="compositionally biased region" description="Basic and acidic residues" evidence="2">
    <location>
        <begin position="751"/>
        <end position="763"/>
    </location>
</feature>
<feature type="compositionally biased region" description="Basic and acidic residues" evidence="2">
    <location>
        <begin position="66"/>
        <end position="88"/>
    </location>
</feature>
<keyword evidence="1" id="KW-0175">Coiled coil</keyword>
<feature type="region of interest" description="Disordered" evidence="2">
    <location>
        <begin position="61"/>
        <end position="88"/>
    </location>
</feature>
<feature type="compositionally biased region" description="Basic and acidic residues" evidence="2">
    <location>
        <begin position="793"/>
        <end position="807"/>
    </location>
</feature>
<feature type="compositionally biased region" description="Basic and acidic residues" evidence="2">
    <location>
        <begin position="852"/>
        <end position="862"/>
    </location>
</feature>
<proteinExistence type="predicted"/>